<keyword evidence="1" id="KW-0732">Signal</keyword>
<dbReference type="PANTHER" id="PTHR21261:SF15">
    <property type="entry name" value="BEATEN PATH IIIA, ISOFORM D-RELATED"/>
    <property type="match status" value="1"/>
</dbReference>
<dbReference type="EMBL" id="HBUF01030061">
    <property type="protein sequence ID" value="CAG6614361.1"/>
    <property type="molecule type" value="Transcribed_RNA"/>
</dbReference>
<dbReference type="InterPro" id="IPR007110">
    <property type="entry name" value="Ig-like_dom"/>
</dbReference>
<dbReference type="EMBL" id="HBUF01195636">
    <property type="protein sequence ID" value="CAG6659954.1"/>
    <property type="molecule type" value="Transcribed_RNA"/>
</dbReference>
<dbReference type="PROSITE" id="PS50835">
    <property type="entry name" value="IG_LIKE"/>
    <property type="match status" value="2"/>
</dbReference>
<dbReference type="SUPFAM" id="SSF48726">
    <property type="entry name" value="Immunoglobulin"/>
    <property type="match status" value="1"/>
</dbReference>
<dbReference type="PANTHER" id="PTHR21261">
    <property type="entry name" value="BEAT PROTEIN"/>
    <property type="match status" value="1"/>
</dbReference>
<feature type="domain" description="Ig-like" evidence="2">
    <location>
        <begin position="136"/>
        <end position="176"/>
    </location>
</feature>
<dbReference type="EMBL" id="HBUF01195634">
    <property type="protein sequence ID" value="CAG6659952.1"/>
    <property type="molecule type" value="Transcribed_RNA"/>
</dbReference>
<protein>
    <recommendedName>
        <fullName evidence="2">Ig-like domain-containing protein</fullName>
    </recommendedName>
</protein>
<dbReference type="InterPro" id="IPR013783">
    <property type="entry name" value="Ig-like_fold"/>
</dbReference>
<dbReference type="FunFam" id="2.60.40.10:FF:000437">
    <property type="entry name" value="Beat-IIIc, isoform A"/>
    <property type="match status" value="1"/>
</dbReference>
<accession>A0A8D8S3T1</accession>
<evidence type="ECO:0000313" key="3">
    <source>
        <dbReference type="EMBL" id="CAG6659954.1"/>
    </source>
</evidence>
<sequence length="290" mass="32911">MLTLLKLVWICLLLLLCNKGRFAMKLLELRINTHTIRGNTTILECHYDLEGETLYAVKWYKDGNEFYRYLPRETPRIQVFDLPGINVDERNSNDTHVTLDSLELNSSGNYRCEVSAEAPSFQTVSDHQEMITVALPDKDPVITGGKSRYSDGEAVDMNCTSGRAKPSIELSWYINGEAVNNTYLRGPWREVVTPDGLEVTKLGLYFKVKREHFVRGDLKVRCLATLAKIYWKSNEENAQGERFLKAPVMEMKDSNDYKSTADRVRASSGSCVFSCMSLLVTLISTATLIR</sequence>
<dbReference type="EMBL" id="HBUF01195632">
    <property type="protein sequence ID" value="CAG6659950.1"/>
    <property type="molecule type" value="Transcribed_RNA"/>
</dbReference>
<evidence type="ECO:0000259" key="2">
    <source>
        <dbReference type="PROSITE" id="PS50835"/>
    </source>
</evidence>
<dbReference type="Gene3D" id="2.60.40.10">
    <property type="entry name" value="Immunoglobulins"/>
    <property type="match status" value="2"/>
</dbReference>
<dbReference type="InterPro" id="IPR036179">
    <property type="entry name" value="Ig-like_dom_sf"/>
</dbReference>
<organism evidence="3">
    <name type="scientific">Cacopsylla melanoneura</name>
    <dbReference type="NCBI Taxonomy" id="428564"/>
    <lineage>
        <taxon>Eukaryota</taxon>
        <taxon>Metazoa</taxon>
        <taxon>Ecdysozoa</taxon>
        <taxon>Arthropoda</taxon>
        <taxon>Hexapoda</taxon>
        <taxon>Insecta</taxon>
        <taxon>Pterygota</taxon>
        <taxon>Neoptera</taxon>
        <taxon>Paraneoptera</taxon>
        <taxon>Hemiptera</taxon>
        <taxon>Sternorrhyncha</taxon>
        <taxon>Psylloidea</taxon>
        <taxon>Psyllidae</taxon>
        <taxon>Psyllinae</taxon>
        <taxon>Cacopsylla</taxon>
    </lineage>
</organism>
<dbReference type="EMBL" id="HBUF01195630">
    <property type="protein sequence ID" value="CAG6659948.1"/>
    <property type="molecule type" value="Transcribed_RNA"/>
</dbReference>
<name>A0A8D8S3T1_9HEMI</name>
<feature type="chain" id="PRO_5036261917" description="Ig-like domain-containing protein" evidence="1">
    <location>
        <begin position="24"/>
        <end position="290"/>
    </location>
</feature>
<dbReference type="Pfam" id="PF00047">
    <property type="entry name" value="ig"/>
    <property type="match status" value="1"/>
</dbReference>
<reference evidence="3" key="1">
    <citation type="submission" date="2021-05" db="EMBL/GenBank/DDBJ databases">
        <authorList>
            <person name="Alioto T."/>
            <person name="Alioto T."/>
            <person name="Gomez Garrido J."/>
        </authorList>
    </citation>
    <scope>NUCLEOTIDE SEQUENCE</scope>
</reference>
<evidence type="ECO:0000256" key="1">
    <source>
        <dbReference type="SAM" id="SignalP"/>
    </source>
</evidence>
<feature type="signal peptide" evidence="1">
    <location>
        <begin position="1"/>
        <end position="23"/>
    </location>
</feature>
<dbReference type="InterPro" id="IPR013151">
    <property type="entry name" value="Immunoglobulin_dom"/>
</dbReference>
<dbReference type="EMBL" id="HBUF01195633">
    <property type="protein sequence ID" value="CAG6659951.1"/>
    <property type="molecule type" value="Transcribed_RNA"/>
</dbReference>
<dbReference type="EMBL" id="HBUF01195638">
    <property type="protein sequence ID" value="CAG6659956.1"/>
    <property type="molecule type" value="Transcribed_RNA"/>
</dbReference>
<dbReference type="EMBL" id="HBUF01195637">
    <property type="protein sequence ID" value="CAG6659955.1"/>
    <property type="molecule type" value="Transcribed_RNA"/>
</dbReference>
<dbReference type="EMBL" id="HBUF01195631">
    <property type="protein sequence ID" value="CAG6659949.1"/>
    <property type="molecule type" value="Transcribed_RNA"/>
</dbReference>
<dbReference type="EMBL" id="HBUF01585678">
    <property type="protein sequence ID" value="CAG6771714.1"/>
    <property type="molecule type" value="Transcribed_RNA"/>
</dbReference>
<proteinExistence type="predicted"/>
<dbReference type="AlphaFoldDB" id="A0A8D8S3T1"/>
<feature type="domain" description="Ig-like" evidence="2">
    <location>
        <begin position="38"/>
        <end position="125"/>
    </location>
</feature>